<name>A0A4S2L034_9HYME</name>
<organism evidence="2 3">
    <name type="scientific">Temnothorax longispinosus</name>
    <dbReference type="NCBI Taxonomy" id="300112"/>
    <lineage>
        <taxon>Eukaryota</taxon>
        <taxon>Metazoa</taxon>
        <taxon>Ecdysozoa</taxon>
        <taxon>Arthropoda</taxon>
        <taxon>Hexapoda</taxon>
        <taxon>Insecta</taxon>
        <taxon>Pterygota</taxon>
        <taxon>Neoptera</taxon>
        <taxon>Endopterygota</taxon>
        <taxon>Hymenoptera</taxon>
        <taxon>Apocrita</taxon>
        <taxon>Aculeata</taxon>
        <taxon>Formicoidea</taxon>
        <taxon>Formicidae</taxon>
        <taxon>Myrmicinae</taxon>
        <taxon>Temnothorax</taxon>
    </lineage>
</organism>
<proteinExistence type="predicted"/>
<dbReference type="Proteomes" id="UP000310200">
    <property type="component" value="Unassembled WGS sequence"/>
</dbReference>
<comment type="caution">
    <text evidence="2">The sequence shown here is derived from an EMBL/GenBank/DDBJ whole genome shotgun (WGS) entry which is preliminary data.</text>
</comment>
<keyword evidence="3" id="KW-1185">Reference proteome</keyword>
<sequence>MAELNNEHPIAQQFLNHDSSATRKKRPKVIVGVEQTADSEVANPIEMVGIQPHTLICDEQRELRLLNRPLRPDATPECPPFDQLATTSHMLLLRAANSEGSPLRPAQ</sequence>
<evidence type="ECO:0000256" key="1">
    <source>
        <dbReference type="SAM" id="MobiDB-lite"/>
    </source>
</evidence>
<reference evidence="2 3" key="1">
    <citation type="journal article" date="2019" name="Philos. Trans. R. Soc. Lond., B, Biol. Sci.">
        <title>Ant behaviour and brain gene expression of defending hosts depend on the ecological success of the intruding social parasite.</title>
        <authorList>
            <person name="Kaur R."/>
            <person name="Stoldt M."/>
            <person name="Jongepier E."/>
            <person name="Feldmeyer B."/>
            <person name="Menzel F."/>
            <person name="Bornberg-Bauer E."/>
            <person name="Foitzik S."/>
        </authorList>
    </citation>
    <scope>NUCLEOTIDE SEQUENCE [LARGE SCALE GENOMIC DNA]</scope>
    <source>
        <tissue evidence="2">Whole body</tissue>
    </source>
</reference>
<evidence type="ECO:0000313" key="2">
    <source>
        <dbReference type="EMBL" id="TGZ55406.1"/>
    </source>
</evidence>
<accession>A0A4S2L034</accession>
<dbReference type="EMBL" id="QBLH01000464">
    <property type="protein sequence ID" value="TGZ55406.1"/>
    <property type="molecule type" value="Genomic_DNA"/>
</dbReference>
<dbReference type="AlphaFoldDB" id="A0A4S2L034"/>
<gene>
    <name evidence="2" type="ORF">DBV15_08566</name>
</gene>
<protein>
    <submittedName>
        <fullName evidence="2">Uncharacterized protein</fullName>
    </submittedName>
</protein>
<feature type="region of interest" description="Disordered" evidence="1">
    <location>
        <begin position="1"/>
        <end position="27"/>
    </location>
</feature>
<evidence type="ECO:0000313" key="3">
    <source>
        <dbReference type="Proteomes" id="UP000310200"/>
    </source>
</evidence>